<dbReference type="EMBL" id="JACETU010000007">
    <property type="protein sequence ID" value="KAF7424818.1"/>
    <property type="molecule type" value="Genomic_DNA"/>
</dbReference>
<comment type="caution">
    <text evidence="4">The sequence shown here is derived from an EMBL/GenBank/DDBJ whole genome shotgun (WGS) entry which is preliminary data.</text>
</comment>
<evidence type="ECO:0000256" key="2">
    <source>
        <dbReference type="SAM" id="Phobius"/>
    </source>
</evidence>
<dbReference type="GeneID" id="59379947"/>
<evidence type="ECO:0000313" key="4">
    <source>
        <dbReference type="EMBL" id="KAF7424818.1"/>
    </source>
</evidence>
<protein>
    <recommendedName>
        <fullName evidence="3">DUF6535 domain-containing protein</fullName>
    </recommendedName>
</protein>
<dbReference type="Pfam" id="PF20153">
    <property type="entry name" value="DUF6535"/>
    <property type="match status" value="1"/>
</dbReference>
<evidence type="ECO:0000259" key="3">
    <source>
        <dbReference type="Pfam" id="PF20153"/>
    </source>
</evidence>
<gene>
    <name evidence="4" type="ORF">PC9H_010129</name>
</gene>
<dbReference type="Proteomes" id="UP000623687">
    <property type="component" value="Unassembled WGS sequence"/>
</dbReference>
<reference evidence="4" key="1">
    <citation type="submission" date="2019-07" db="EMBL/GenBank/DDBJ databases">
        <authorList>
            <person name="Palmer J.M."/>
        </authorList>
    </citation>
    <scope>NUCLEOTIDE SEQUENCE</scope>
    <source>
        <strain evidence="4">PC9</strain>
    </source>
</reference>
<dbReference type="VEuPathDB" id="FungiDB:PC9H_010129"/>
<feature type="region of interest" description="Disordered" evidence="1">
    <location>
        <begin position="1"/>
        <end position="34"/>
    </location>
</feature>
<feature type="transmembrane region" description="Helical" evidence="2">
    <location>
        <begin position="149"/>
        <end position="169"/>
    </location>
</feature>
<name>A0A8H6ZN38_PLEOS</name>
<feature type="transmembrane region" description="Helical" evidence="2">
    <location>
        <begin position="315"/>
        <end position="338"/>
    </location>
</feature>
<evidence type="ECO:0000313" key="5">
    <source>
        <dbReference type="Proteomes" id="UP000623687"/>
    </source>
</evidence>
<dbReference type="RefSeq" id="XP_036629012.1">
    <property type="nucleotide sequence ID" value="XM_036779623.1"/>
</dbReference>
<keyword evidence="2" id="KW-1133">Transmembrane helix</keyword>
<accession>A0A8H6ZN38</accession>
<feature type="transmembrane region" description="Helical" evidence="2">
    <location>
        <begin position="219"/>
        <end position="239"/>
    </location>
</feature>
<proteinExistence type="predicted"/>
<keyword evidence="5" id="KW-1185">Reference proteome</keyword>
<evidence type="ECO:0000256" key="1">
    <source>
        <dbReference type="SAM" id="MobiDB-lite"/>
    </source>
</evidence>
<dbReference type="OrthoDB" id="3221808at2759"/>
<dbReference type="AlphaFoldDB" id="A0A8H6ZN38"/>
<dbReference type="InterPro" id="IPR045338">
    <property type="entry name" value="DUF6535"/>
</dbReference>
<sequence>MSTPPRPVLKSISTSKSVDDEDNRSRVFSKPLDADDNDDTLYSSRLDSIGSASVRPSNLIDDQVLMLFEKQTELIRQLVDWQSKQDEHTKEQIRLLSEINARQDNEDASRTTAPSVPVRSASAWNPLLRSTLKKMSPTIDRWRGGLDTLLIFIGLFSAIVTSFLVEAIGNLKPDPADRTNVLLANLTEIIVSMSRMNASQPLPLTEPKEFEPEPEDIRLNIYCFASLIFALCTAALAVVGRSYLTRLTRPDGDAISRLTDIHRRWKGAQTSLGPFLETLPMTLTLPVFIFALGLLDYVTSISIKLDEQSQYLDSAFIIGGAAISLTALTVLFTVYHGICYPTTSPFQSGIRTLLRLRETWKAGDQPSVPSLSQDNLNAFHELIQDTHDDETLTHAVGPLNSLLKSQWSWDEKEVNTVLHLLSFEASLQCQLNVLNVLAKRDISGITSVSIGVRVQVLSAVLAVEKYHVRTNLPPGNFDQLVKFPFVIVVAKLARSIIQTDFSDWDLDKSPLLALLSITAYKHQVHPDHQWIIEVVSFHALKILTDVFGLEFFNSHDPEFINERLDEVFGAHALDFSECQILAIGLAISQDIHPHIFQGMMSWICTKISSSLKIQLFSTHVLKEVLKLVSIDEHRQMYRSLFRLCWLVNHISASLDFPANIDVSASFTMQMASTIQKRWSSLEVVEPTLWSDSVFTFVIRFLDLAKGNLIELAVSAEHRDILSQISGALGGLCVLLSSANPVNITQVGNIQRRDEFMHQLLLVCIQYITHEDRTTGELILPERTLESLLGSLSRLVNVVEMDKMDKSLQSQLAALPIEATVVRRSYHCEVVEQADRG</sequence>
<feature type="domain" description="DUF6535" evidence="3">
    <location>
        <begin position="124"/>
        <end position="298"/>
    </location>
</feature>
<organism evidence="4 5">
    <name type="scientific">Pleurotus ostreatus</name>
    <name type="common">Oyster mushroom</name>
    <name type="synonym">White-rot fungus</name>
    <dbReference type="NCBI Taxonomy" id="5322"/>
    <lineage>
        <taxon>Eukaryota</taxon>
        <taxon>Fungi</taxon>
        <taxon>Dikarya</taxon>
        <taxon>Basidiomycota</taxon>
        <taxon>Agaricomycotina</taxon>
        <taxon>Agaricomycetes</taxon>
        <taxon>Agaricomycetidae</taxon>
        <taxon>Agaricales</taxon>
        <taxon>Pleurotineae</taxon>
        <taxon>Pleurotaceae</taxon>
        <taxon>Pleurotus</taxon>
    </lineage>
</organism>
<keyword evidence="2" id="KW-0472">Membrane</keyword>
<feature type="transmembrane region" description="Helical" evidence="2">
    <location>
        <begin position="283"/>
        <end position="303"/>
    </location>
</feature>
<keyword evidence="2" id="KW-0812">Transmembrane</keyword>